<dbReference type="Pfam" id="PF13692">
    <property type="entry name" value="Glyco_trans_1_4"/>
    <property type="match status" value="1"/>
</dbReference>
<dbReference type="PANTHER" id="PTHR12526">
    <property type="entry name" value="GLYCOSYLTRANSFERASE"/>
    <property type="match status" value="1"/>
</dbReference>
<keyword evidence="1" id="KW-0328">Glycosyltransferase</keyword>
<dbReference type="OrthoDB" id="9801609at2"/>
<keyword evidence="2 3" id="KW-0808">Transferase</keyword>
<dbReference type="RefSeq" id="WP_039395264.1">
    <property type="nucleotide sequence ID" value="NZ_JTDK01000002.1"/>
</dbReference>
<sequence>MTTTLRVVLDQLVTATDPTLASASRELAAALVETSPAGCDVAAIVPSGADIVKIPGLAEVHRLGLGRRELAAAWQMGVSAGAPRGLVHAPTLLAPLVRHDRVHDNDQVVVTLWDLQAWDAPSGMPRTTVAWNKAMLKRAEKHADAVVVPTHAIAERLGEMTRLGARVRVIAGAAPAAFGVPTDAVGRRRTLGIPDGCIVCAGDATDSSALRTAFDAVARAGIALPVVVIDCPDDQMPEVAAAALAAGLRDGQVHTRGRLGDADRAAVLDAAVAFVAPSRRSAFPWRVVEALRLGVPVVAAASPDHRETIVDGGLVVGETHSADTDADVLAEALQRALASTQAADRLGVLAADRGRAFSWHEAADRVWQLHAEL</sequence>
<reference evidence="3 4" key="1">
    <citation type="submission" date="2014-11" db="EMBL/GenBank/DDBJ databases">
        <title>Genome sequence of Microbacterium mangrovi MUSC 115(T).</title>
        <authorList>
            <person name="Lee L.-H."/>
        </authorList>
    </citation>
    <scope>NUCLEOTIDE SEQUENCE [LARGE SCALE GENOMIC DNA]</scope>
    <source>
        <strain evidence="3 4">MUSC 115</strain>
    </source>
</reference>
<dbReference type="EMBL" id="JTDK01000002">
    <property type="protein sequence ID" value="KHK99474.1"/>
    <property type="molecule type" value="Genomic_DNA"/>
</dbReference>
<evidence type="ECO:0000256" key="1">
    <source>
        <dbReference type="ARBA" id="ARBA00022676"/>
    </source>
</evidence>
<comment type="caution">
    <text evidence="3">The sequence shown here is derived from an EMBL/GenBank/DDBJ whole genome shotgun (WGS) entry which is preliminary data.</text>
</comment>
<evidence type="ECO:0000313" key="4">
    <source>
        <dbReference type="Proteomes" id="UP000031030"/>
    </source>
</evidence>
<name>A0A0B2A7J0_9MICO</name>
<dbReference type="STRING" id="1348253.LK09_02185"/>
<dbReference type="Proteomes" id="UP000031030">
    <property type="component" value="Unassembled WGS sequence"/>
</dbReference>
<protein>
    <submittedName>
        <fullName evidence="3">Glycosyl transferase</fullName>
    </submittedName>
</protein>
<evidence type="ECO:0000313" key="3">
    <source>
        <dbReference type="EMBL" id="KHK99474.1"/>
    </source>
</evidence>
<organism evidence="3 4">
    <name type="scientific">Microbacterium mangrovi</name>
    <dbReference type="NCBI Taxonomy" id="1348253"/>
    <lineage>
        <taxon>Bacteria</taxon>
        <taxon>Bacillati</taxon>
        <taxon>Actinomycetota</taxon>
        <taxon>Actinomycetes</taxon>
        <taxon>Micrococcales</taxon>
        <taxon>Microbacteriaceae</taxon>
        <taxon>Microbacterium</taxon>
    </lineage>
</organism>
<dbReference type="PANTHER" id="PTHR12526:SF510">
    <property type="entry name" value="D-INOSITOL 3-PHOSPHATE GLYCOSYLTRANSFERASE"/>
    <property type="match status" value="1"/>
</dbReference>
<dbReference type="GO" id="GO:0016757">
    <property type="term" value="F:glycosyltransferase activity"/>
    <property type="evidence" value="ECO:0007669"/>
    <property type="project" value="UniProtKB-KW"/>
</dbReference>
<evidence type="ECO:0000256" key="2">
    <source>
        <dbReference type="ARBA" id="ARBA00022679"/>
    </source>
</evidence>
<accession>A0A0B2A7J0</accession>
<proteinExistence type="predicted"/>
<dbReference type="SUPFAM" id="SSF53756">
    <property type="entry name" value="UDP-Glycosyltransferase/glycogen phosphorylase"/>
    <property type="match status" value="1"/>
</dbReference>
<keyword evidence="4" id="KW-1185">Reference proteome</keyword>
<gene>
    <name evidence="3" type="ORF">LK09_02185</name>
</gene>
<dbReference type="AlphaFoldDB" id="A0A0B2A7J0"/>
<dbReference type="Gene3D" id="3.40.50.2000">
    <property type="entry name" value="Glycogen Phosphorylase B"/>
    <property type="match status" value="1"/>
</dbReference>